<evidence type="ECO:0000256" key="6">
    <source>
        <dbReference type="ARBA" id="ARBA00023136"/>
    </source>
</evidence>
<evidence type="ECO:0000256" key="3">
    <source>
        <dbReference type="ARBA" id="ARBA00022448"/>
    </source>
</evidence>
<comment type="caution">
    <text evidence="11">The sequence shown here is derived from an EMBL/GenBank/DDBJ whole genome shotgun (WGS) entry which is preliminary data.</text>
</comment>
<feature type="transmembrane region" description="Helical" evidence="8">
    <location>
        <begin position="181"/>
        <end position="198"/>
    </location>
</feature>
<evidence type="ECO:0000256" key="8">
    <source>
        <dbReference type="SAM" id="Phobius"/>
    </source>
</evidence>
<feature type="transmembrane region" description="Helical" evidence="8">
    <location>
        <begin position="45"/>
        <end position="63"/>
    </location>
</feature>
<dbReference type="InterPro" id="IPR027469">
    <property type="entry name" value="Cation_efflux_TMD_sf"/>
</dbReference>
<proteinExistence type="inferred from homology"/>
<dbReference type="EMBL" id="BAAAPN010000051">
    <property type="protein sequence ID" value="GAA1762716.1"/>
    <property type="molecule type" value="Genomic_DNA"/>
</dbReference>
<evidence type="ECO:0000256" key="2">
    <source>
        <dbReference type="ARBA" id="ARBA00008114"/>
    </source>
</evidence>
<dbReference type="InterPro" id="IPR036837">
    <property type="entry name" value="Cation_efflux_CTD_sf"/>
</dbReference>
<keyword evidence="4 8" id="KW-0812">Transmembrane</keyword>
<keyword evidence="5 8" id="KW-1133">Transmembrane helix</keyword>
<feature type="domain" description="Cation efflux protein cytoplasmic" evidence="10">
    <location>
        <begin position="211"/>
        <end position="287"/>
    </location>
</feature>
<keyword evidence="6 8" id="KW-0472">Membrane</keyword>
<dbReference type="Pfam" id="PF01545">
    <property type="entry name" value="Cation_efflux"/>
    <property type="match status" value="1"/>
</dbReference>
<reference evidence="11 12" key="1">
    <citation type="journal article" date="2019" name="Int. J. Syst. Evol. Microbiol.">
        <title>The Global Catalogue of Microorganisms (GCM) 10K type strain sequencing project: providing services to taxonomists for standard genome sequencing and annotation.</title>
        <authorList>
            <consortium name="The Broad Institute Genomics Platform"/>
            <consortium name="The Broad Institute Genome Sequencing Center for Infectious Disease"/>
            <person name="Wu L."/>
            <person name="Ma J."/>
        </authorList>
    </citation>
    <scope>NUCLEOTIDE SEQUENCE [LARGE SCALE GENOMIC DNA]</scope>
    <source>
        <strain evidence="11 12">JCM 15591</strain>
    </source>
</reference>
<keyword evidence="12" id="KW-1185">Reference proteome</keyword>
<feature type="domain" description="Cation efflux protein transmembrane" evidence="9">
    <location>
        <begin position="13"/>
        <end position="206"/>
    </location>
</feature>
<dbReference type="InterPro" id="IPR027470">
    <property type="entry name" value="Cation_efflux_CTD"/>
</dbReference>
<dbReference type="InterPro" id="IPR002524">
    <property type="entry name" value="Cation_efflux"/>
</dbReference>
<feature type="transmembrane region" description="Helical" evidence="8">
    <location>
        <begin position="79"/>
        <end position="101"/>
    </location>
</feature>
<evidence type="ECO:0000313" key="11">
    <source>
        <dbReference type="EMBL" id="GAA1762716.1"/>
    </source>
</evidence>
<dbReference type="NCBIfam" id="TIGR01297">
    <property type="entry name" value="CDF"/>
    <property type="match status" value="1"/>
</dbReference>
<name>A0ABN2KQE4_9MICO</name>
<accession>A0ABN2KQE4</accession>
<keyword evidence="3" id="KW-0813">Transport</keyword>
<evidence type="ECO:0000256" key="4">
    <source>
        <dbReference type="ARBA" id="ARBA00022692"/>
    </source>
</evidence>
<dbReference type="Pfam" id="PF16916">
    <property type="entry name" value="ZT_dimer"/>
    <property type="match status" value="1"/>
</dbReference>
<organism evidence="11 12">
    <name type="scientific">Nostocoides vanveenii</name>
    <dbReference type="NCBI Taxonomy" id="330835"/>
    <lineage>
        <taxon>Bacteria</taxon>
        <taxon>Bacillati</taxon>
        <taxon>Actinomycetota</taxon>
        <taxon>Actinomycetes</taxon>
        <taxon>Micrococcales</taxon>
        <taxon>Intrasporangiaceae</taxon>
        <taxon>Nostocoides</taxon>
    </lineage>
</organism>
<evidence type="ECO:0000256" key="7">
    <source>
        <dbReference type="SAM" id="MobiDB-lite"/>
    </source>
</evidence>
<protein>
    <submittedName>
        <fullName evidence="11">Cation diffusion facilitator family transporter</fullName>
    </submittedName>
</protein>
<dbReference type="InterPro" id="IPR058533">
    <property type="entry name" value="Cation_efflux_TM"/>
</dbReference>
<dbReference type="SUPFAM" id="SSF160240">
    <property type="entry name" value="Cation efflux protein cytoplasmic domain-like"/>
    <property type="match status" value="1"/>
</dbReference>
<comment type="similarity">
    <text evidence="2">Belongs to the cation diffusion facilitator (CDF) transporter (TC 2.A.4) family.</text>
</comment>
<evidence type="ECO:0000259" key="10">
    <source>
        <dbReference type="Pfam" id="PF16916"/>
    </source>
</evidence>
<dbReference type="RefSeq" id="WP_344066200.1">
    <property type="nucleotide sequence ID" value="NZ_BAAAPN010000051.1"/>
</dbReference>
<evidence type="ECO:0000256" key="5">
    <source>
        <dbReference type="ARBA" id="ARBA00022989"/>
    </source>
</evidence>
<evidence type="ECO:0000259" key="9">
    <source>
        <dbReference type="Pfam" id="PF01545"/>
    </source>
</evidence>
<sequence length="308" mass="33134">MSAARANLTKFAWLSIAAAVVTIALKFGAYLLTGSVGLLSDAAESIVNLVAAFVALLALHVAAQPADDDHHFGHSKAEYFSAVVEGLMIFVAATFILYTSVQRFLDPQPLENVGIGLAISVGASVVNGLVALVLLRNGRRHNSITLVADGKHLMTDVWTSVGVVLGVLLVALTNWERLDPIIAFAVGCNIIWTGWHLIRESVDGLMDKAIDSERAAAITEVLARHTGPEIAYHGLRTREAGHKVFGSLHVTVPGDWTVQAGHDLTEEIETDLRATIPDLDMSVHLEPREDPRSYEAGVERPAGLFPQE</sequence>
<evidence type="ECO:0000256" key="1">
    <source>
        <dbReference type="ARBA" id="ARBA00004141"/>
    </source>
</evidence>
<dbReference type="Gene3D" id="3.30.70.1350">
    <property type="entry name" value="Cation efflux protein, cytoplasmic domain"/>
    <property type="match status" value="1"/>
</dbReference>
<feature type="transmembrane region" description="Helical" evidence="8">
    <location>
        <begin position="12"/>
        <end position="33"/>
    </location>
</feature>
<dbReference type="Gene3D" id="1.20.1510.10">
    <property type="entry name" value="Cation efflux protein transmembrane domain"/>
    <property type="match status" value="1"/>
</dbReference>
<feature type="region of interest" description="Disordered" evidence="7">
    <location>
        <begin position="287"/>
        <end position="308"/>
    </location>
</feature>
<feature type="transmembrane region" description="Helical" evidence="8">
    <location>
        <begin position="113"/>
        <end position="135"/>
    </location>
</feature>
<dbReference type="SUPFAM" id="SSF161111">
    <property type="entry name" value="Cation efflux protein transmembrane domain-like"/>
    <property type="match status" value="1"/>
</dbReference>
<feature type="transmembrane region" description="Helical" evidence="8">
    <location>
        <begin position="156"/>
        <end position="175"/>
    </location>
</feature>
<gene>
    <name evidence="11" type="ORF">GCM10009810_22570</name>
</gene>
<dbReference type="PANTHER" id="PTHR43840">
    <property type="entry name" value="MITOCHONDRIAL METAL TRANSPORTER 1-RELATED"/>
    <property type="match status" value="1"/>
</dbReference>
<dbReference type="Proteomes" id="UP001501475">
    <property type="component" value="Unassembled WGS sequence"/>
</dbReference>
<dbReference type="PANTHER" id="PTHR43840:SF15">
    <property type="entry name" value="MITOCHONDRIAL METAL TRANSPORTER 1-RELATED"/>
    <property type="match status" value="1"/>
</dbReference>
<evidence type="ECO:0000313" key="12">
    <source>
        <dbReference type="Proteomes" id="UP001501475"/>
    </source>
</evidence>
<dbReference type="InterPro" id="IPR050291">
    <property type="entry name" value="CDF_Transporter"/>
</dbReference>
<comment type="subcellular location">
    <subcellularLocation>
        <location evidence="1">Membrane</location>
        <topology evidence="1">Multi-pass membrane protein</topology>
    </subcellularLocation>
</comment>